<protein>
    <recommendedName>
        <fullName evidence="3">DUF559 domain-containing protein</fullName>
    </recommendedName>
</protein>
<evidence type="ECO:0000313" key="2">
    <source>
        <dbReference type="Proteomes" id="UP001163203"/>
    </source>
</evidence>
<evidence type="ECO:0000313" key="1">
    <source>
        <dbReference type="EMBL" id="WAL69808.1"/>
    </source>
</evidence>
<keyword evidence="2" id="KW-1185">Reference proteome</keyword>
<organism evidence="1 2">
    <name type="scientific">Amycolatopsis cynarae</name>
    <dbReference type="NCBI Taxonomy" id="2995223"/>
    <lineage>
        <taxon>Bacteria</taxon>
        <taxon>Bacillati</taxon>
        <taxon>Actinomycetota</taxon>
        <taxon>Actinomycetes</taxon>
        <taxon>Pseudonocardiales</taxon>
        <taxon>Pseudonocardiaceae</taxon>
        <taxon>Amycolatopsis</taxon>
    </lineage>
</organism>
<gene>
    <name evidence="1" type="ORF">ORV05_25290</name>
</gene>
<sequence>MLLAHSRAGVIKSATLRSLGLENKTIWRRCQPGGPWQRLLPGIVLLSNGVASEQQRVTASLLLAGPRAVVTGSQACLDHGLRRSELPDPEHVHVLVPHEQKTASTGFLTIERTVRLPDPSWRNGSPIAPLIRAVTDAARRLRNVEPVERLLIEAIQGGRCSPAALREEFDLGTTRGTALPRRVLSEVAYLRSPAEAAAKALSRRLTIQPSRWNVNVYDAGGHYVGCPDAWWDDVALAWEIDSVQFHYSRDGYARTLRRNTRYAAAGIVVVQTLPARLKTDPAGVIAELRAGYAAAAARPRPAVTWDQPG</sequence>
<dbReference type="Proteomes" id="UP001163203">
    <property type="component" value="Chromosome"/>
</dbReference>
<accession>A0ABY7BF80</accession>
<dbReference type="EMBL" id="CP113836">
    <property type="protein sequence ID" value="WAL69808.1"/>
    <property type="molecule type" value="Genomic_DNA"/>
</dbReference>
<proteinExistence type="predicted"/>
<name>A0ABY7BF80_9PSEU</name>
<evidence type="ECO:0008006" key="3">
    <source>
        <dbReference type="Google" id="ProtNLM"/>
    </source>
</evidence>
<reference evidence="1" key="1">
    <citation type="submission" date="2022-11" db="EMBL/GenBank/DDBJ databases">
        <authorList>
            <person name="Mo P."/>
        </authorList>
    </citation>
    <scope>NUCLEOTIDE SEQUENCE</scope>
    <source>
        <strain evidence="1">HUAS 11-8</strain>
    </source>
</reference>